<dbReference type="Proteomes" id="UP000326877">
    <property type="component" value="Unassembled WGS sequence"/>
</dbReference>
<accession>A0A5N7CC29</accession>
<reference evidence="1" key="1">
    <citation type="submission" date="2019-04" db="EMBL/GenBank/DDBJ databases">
        <title>Friends and foes A comparative genomics studyof 23 Aspergillus species from section Flavi.</title>
        <authorList>
            <consortium name="DOE Joint Genome Institute"/>
            <person name="Kjaerbolling I."/>
            <person name="Vesth T."/>
            <person name="Frisvad J.C."/>
            <person name="Nybo J.L."/>
            <person name="Theobald S."/>
            <person name="Kildgaard S."/>
            <person name="Isbrandt T."/>
            <person name="Kuo A."/>
            <person name="Sato A."/>
            <person name="Lyhne E.K."/>
            <person name="Kogle M.E."/>
            <person name="Wiebenga A."/>
            <person name="Kun R.S."/>
            <person name="Lubbers R.J."/>
            <person name="Makela M.R."/>
            <person name="Barry K."/>
            <person name="Chovatia M."/>
            <person name="Clum A."/>
            <person name="Daum C."/>
            <person name="Haridas S."/>
            <person name="He G."/>
            <person name="LaButti K."/>
            <person name="Lipzen A."/>
            <person name="Mondo S."/>
            <person name="Riley R."/>
            <person name="Salamov A."/>
            <person name="Simmons B.A."/>
            <person name="Magnuson J.K."/>
            <person name="Henrissat B."/>
            <person name="Mortensen U.H."/>
            <person name="Larsen T.O."/>
            <person name="Devries R.P."/>
            <person name="Grigoriev I.V."/>
            <person name="Machida M."/>
            <person name="Baker S.E."/>
            <person name="Andersen M.R."/>
        </authorList>
    </citation>
    <scope>NUCLEOTIDE SEQUENCE [LARGE SCALE GENOMIC DNA]</scope>
    <source>
        <strain evidence="1">IBT 14317</strain>
    </source>
</reference>
<dbReference type="OrthoDB" id="4725912at2759"/>
<organism evidence="1">
    <name type="scientific">Petromyces alliaceus</name>
    <name type="common">Aspergillus alliaceus</name>
    <dbReference type="NCBI Taxonomy" id="209559"/>
    <lineage>
        <taxon>Eukaryota</taxon>
        <taxon>Fungi</taxon>
        <taxon>Dikarya</taxon>
        <taxon>Ascomycota</taxon>
        <taxon>Pezizomycotina</taxon>
        <taxon>Eurotiomycetes</taxon>
        <taxon>Eurotiomycetidae</taxon>
        <taxon>Eurotiales</taxon>
        <taxon>Aspergillaceae</taxon>
        <taxon>Aspergillus</taxon>
        <taxon>Aspergillus subgen. Circumdati</taxon>
    </lineage>
</organism>
<dbReference type="EMBL" id="ML735245">
    <property type="protein sequence ID" value="KAE8391427.1"/>
    <property type="molecule type" value="Genomic_DNA"/>
</dbReference>
<evidence type="ECO:0008006" key="2">
    <source>
        <dbReference type="Google" id="ProtNLM"/>
    </source>
</evidence>
<dbReference type="AlphaFoldDB" id="A0A5N7CC29"/>
<proteinExistence type="predicted"/>
<sequence>MSVWPMDEKTKSGPFPLQQFYPKPNAPVPSPYPSQFQPMPGNLPYPPQPYPVYQQPVLGHPQYPPQPYHAQGPARSLQVEFTSWTSRHLAINEVGQGSLVYAADLHNRNPQMEFKMGATNTPFATVHMRSLKPEMDIRLHGCEINLRVKSCMKHQTTYMSIAFPNTYLTWKCTSAFKYLDFECVDQNSVVVARFKPHSSLSMRKLGRLDILIPPATSGAAMDELMITGVAFMYYAYLTHTRNTVVAVA</sequence>
<gene>
    <name evidence="1" type="ORF">BDV23DRAFT_69673</name>
</gene>
<protein>
    <recommendedName>
        <fullName evidence="2">Tubby C-terminal-like domain-containing protein</fullName>
    </recommendedName>
</protein>
<name>A0A5N7CC29_PETAA</name>
<evidence type="ECO:0000313" key="1">
    <source>
        <dbReference type="EMBL" id="KAE8391427.1"/>
    </source>
</evidence>